<gene>
    <name evidence="6" type="ORF">UA08_08574</name>
</gene>
<dbReference type="Pfam" id="PF00350">
    <property type="entry name" value="Dynamin_N"/>
    <property type="match status" value="1"/>
</dbReference>
<proteinExistence type="predicted"/>
<keyword evidence="7" id="KW-1185">Reference proteome</keyword>
<evidence type="ECO:0000259" key="5">
    <source>
        <dbReference type="PROSITE" id="PS51718"/>
    </source>
</evidence>
<dbReference type="InterPro" id="IPR001401">
    <property type="entry name" value="Dynamin_GTPase"/>
</dbReference>
<dbReference type="InterPro" id="IPR045063">
    <property type="entry name" value="Dynamin_N"/>
</dbReference>
<sequence length="849" mass="96153">MSLFNFPSPAPLVLVPLSPSILLLRIPALLQDGIAGTGFEFPPRFGSRSPATTNADLVPNDESINFMTKDMRALVKQIQDLRHLGIEDSKIALPKICVVGDQSTGKSSLIEGMSEIKVPRSAGTCTRCPMEINLSDSEQPWKCSISLTSSHTFSTKQGFRKATKAKPLGPWNPLDEPQDEPFMTIFSKDQVQDAIKRAQLATLNPHHNPVDYLPGSSINIENASTLVKFSPNVVRLDITAPRFPNLSFYDLPGVISQTEVDDEAYLVTIVENLVKHYVSQENCIILLTLPMTDDATNSSAARIVREIKATHRTLGVLTKPDRVEDVSQWTDLLTGQKFRFGHGYYVVRNNPDPKVEHRLARREEEQFFAGSPWTEDSLAVFKPRLGTRNLQNALSKLLLDQIKECLPHVTTQIREKARRINEQLSFLPEPVNQNTLYILCAKLQELKSAISASLDGGSKEMSILKIWNHIADDFFTAMQCTKPVVQLLSAQEVFVRASRDTAGDNSDCEEIESIPSAKQTPKRKLASDSEREPAENPTSTKQALTNPFQKYRTEHFLRFQEPGKTFDLLEIRGYNEDWSCGGLHNQIHPKAIELMNKLSISHWEAPMRVFLKNTYRLVKSKILEQVNNVLTEYQETDLQREVLKIVIEYLGELKKDTESHANQLYNFEMNQPTARDRETMQKYGEAYYKELKKARKHKKVQLILKSQGRELPPDAAKAEKFVESTNLGPDPFENEIKMMATTGAYYKVAFARFVDNLCMSIQLRLFAKCKENIYNEIETNLGIKEDSALSRCAQLLADDPDRQRRREFLVKEREKLATALKWLNDAEKSDSSTGDDDDDHVDNKQSVFA</sequence>
<dbReference type="Gene3D" id="1.20.120.1240">
    <property type="entry name" value="Dynamin, middle domain"/>
    <property type="match status" value="1"/>
</dbReference>
<dbReference type="PROSITE" id="PS51388">
    <property type="entry name" value="GED"/>
    <property type="match status" value="1"/>
</dbReference>
<dbReference type="STRING" id="1441469.A0A1Q5Q8B3"/>
<evidence type="ECO:0000256" key="1">
    <source>
        <dbReference type="ARBA" id="ARBA00022741"/>
    </source>
</evidence>
<evidence type="ECO:0000313" key="6">
    <source>
        <dbReference type="EMBL" id="OKL56292.1"/>
    </source>
</evidence>
<dbReference type="PROSITE" id="PS51718">
    <property type="entry name" value="G_DYNAMIN_2"/>
    <property type="match status" value="1"/>
</dbReference>
<dbReference type="EMBL" id="LFMY01000015">
    <property type="protein sequence ID" value="OKL56292.1"/>
    <property type="molecule type" value="Genomic_DNA"/>
</dbReference>
<dbReference type="GO" id="GO:0005737">
    <property type="term" value="C:cytoplasm"/>
    <property type="evidence" value="ECO:0007669"/>
    <property type="project" value="TreeGrafter"/>
</dbReference>
<keyword evidence="1" id="KW-0547">Nucleotide-binding</keyword>
<dbReference type="GO" id="GO:0005874">
    <property type="term" value="C:microtubule"/>
    <property type="evidence" value="ECO:0007669"/>
    <property type="project" value="TreeGrafter"/>
</dbReference>
<dbReference type="InterPro" id="IPR022812">
    <property type="entry name" value="Dynamin"/>
</dbReference>
<dbReference type="Pfam" id="PF02212">
    <property type="entry name" value="GED"/>
    <property type="match status" value="1"/>
</dbReference>
<dbReference type="InterPro" id="IPR030381">
    <property type="entry name" value="G_DYNAMIN_dom"/>
</dbReference>
<dbReference type="CDD" id="cd08771">
    <property type="entry name" value="DLP_1"/>
    <property type="match status" value="1"/>
</dbReference>
<feature type="compositionally biased region" description="Basic and acidic residues" evidence="3">
    <location>
        <begin position="525"/>
        <end position="534"/>
    </location>
</feature>
<evidence type="ECO:0000256" key="3">
    <source>
        <dbReference type="SAM" id="MobiDB-lite"/>
    </source>
</evidence>
<feature type="region of interest" description="Disordered" evidence="3">
    <location>
        <begin position="826"/>
        <end position="849"/>
    </location>
</feature>
<dbReference type="AlphaFoldDB" id="A0A1Q5Q8B3"/>
<feature type="domain" description="GED" evidence="4">
    <location>
        <begin position="735"/>
        <end position="831"/>
    </location>
</feature>
<dbReference type="InterPro" id="IPR020850">
    <property type="entry name" value="GED_dom"/>
</dbReference>
<evidence type="ECO:0008006" key="8">
    <source>
        <dbReference type="Google" id="ProtNLM"/>
    </source>
</evidence>
<organism evidence="6 7">
    <name type="scientific">Talaromyces atroroseus</name>
    <dbReference type="NCBI Taxonomy" id="1441469"/>
    <lineage>
        <taxon>Eukaryota</taxon>
        <taxon>Fungi</taxon>
        <taxon>Dikarya</taxon>
        <taxon>Ascomycota</taxon>
        <taxon>Pezizomycotina</taxon>
        <taxon>Eurotiomycetes</taxon>
        <taxon>Eurotiomycetidae</taxon>
        <taxon>Eurotiales</taxon>
        <taxon>Trichocomaceae</taxon>
        <taxon>Talaromyces</taxon>
        <taxon>Talaromyces sect. Trachyspermi</taxon>
    </lineage>
</organism>
<dbReference type="GO" id="GO:0008017">
    <property type="term" value="F:microtubule binding"/>
    <property type="evidence" value="ECO:0007669"/>
    <property type="project" value="TreeGrafter"/>
</dbReference>
<comment type="caution">
    <text evidence="6">The sequence shown here is derived from an EMBL/GenBank/DDBJ whole genome shotgun (WGS) entry which is preliminary data.</text>
</comment>
<dbReference type="Gene3D" id="3.40.50.300">
    <property type="entry name" value="P-loop containing nucleotide triphosphate hydrolases"/>
    <property type="match status" value="1"/>
</dbReference>
<keyword evidence="2" id="KW-0342">GTP-binding</keyword>
<dbReference type="OrthoDB" id="5061070at2759"/>
<dbReference type="SUPFAM" id="SSF52540">
    <property type="entry name" value="P-loop containing nucleoside triphosphate hydrolases"/>
    <property type="match status" value="1"/>
</dbReference>
<dbReference type="PANTHER" id="PTHR11566:SF131">
    <property type="entry name" value="GTPASE, PUTATIVE (AFU_ORTHOLOGUE AFUA_6G07630)-RELATED"/>
    <property type="match status" value="1"/>
</dbReference>
<dbReference type="GeneID" id="31008330"/>
<dbReference type="GO" id="GO:0005525">
    <property type="term" value="F:GTP binding"/>
    <property type="evidence" value="ECO:0007669"/>
    <property type="project" value="InterPro"/>
</dbReference>
<dbReference type="RefSeq" id="XP_020116413.1">
    <property type="nucleotide sequence ID" value="XM_020263478.1"/>
</dbReference>
<dbReference type="GO" id="GO:0003924">
    <property type="term" value="F:GTPase activity"/>
    <property type="evidence" value="ECO:0007669"/>
    <property type="project" value="InterPro"/>
</dbReference>
<dbReference type="Pfam" id="PF01031">
    <property type="entry name" value="Dynamin_M"/>
    <property type="match status" value="1"/>
</dbReference>
<dbReference type="InterPro" id="IPR000375">
    <property type="entry name" value="Dynamin_stalk"/>
</dbReference>
<evidence type="ECO:0000256" key="2">
    <source>
        <dbReference type="ARBA" id="ARBA00023134"/>
    </source>
</evidence>
<feature type="region of interest" description="Disordered" evidence="3">
    <location>
        <begin position="502"/>
        <end position="545"/>
    </location>
</feature>
<reference evidence="6 7" key="1">
    <citation type="submission" date="2015-06" db="EMBL/GenBank/DDBJ databases">
        <title>Talaromyces atroroseus IBT 11181 draft genome.</title>
        <authorList>
            <person name="Rasmussen K.B."/>
            <person name="Rasmussen S."/>
            <person name="Petersen B."/>
            <person name="Sicheritz-Ponten T."/>
            <person name="Mortensen U.H."/>
            <person name="Thrane U."/>
        </authorList>
    </citation>
    <scope>NUCLEOTIDE SEQUENCE [LARGE SCALE GENOMIC DNA]</scope>
    <source>
        <strain evidence="6 7">IBT 11181</strain>
    </source>
</reference>
<evidence type="ECO:0000313" key="7">
    <source>
        <dbReference type="Proteomes" id="UP000214365"/>
    </source>
</evidence>
<evidence type="ECO:0000259" key="4">
    <source>
        <dbReference type="PROSITE" id="PS51388"/>
    </source>
</evidence>
<protein>
    <recommendedName>
        <fullName evidence="8">GED domain-containing protein</fullName>
    </recommendedName>
</protein>
<dbReference type="PRINTS" id="PR00195">
    <property type="entry name" value="DYNAMIN"/>
</dbReference>
<feature type="domain" description="Dynamin-type G" evidence="5">
    <location>
        <begin position="90"/>
        <end position="407"/>
    </location>
</feature>
<name>A0A1Q5Q8B3_TALAT</name>
<dbReference type="InterPro" id="IPR003130">
    <property type="entry name" value="GED"/>
</dbReference>
<dbReference type="GO" id="GO:0031623">
    <property type="term" value="P:receptor internalization"/>
    <property type="evidence" value="ECO:0007669"/>
    <property type="project" value="TreeGrafter"/>
</dbReference>
<dbReference type="SMART" id="SM00053">
    <property type="entry name" value="DYNc"/>
    <property type="match status" value="1"/>
</dbReference>
<accession>A0A1Q5Q8B3</accession>
<dbReference type="GO" id="GO:0005886">
    <property type="term" value="C:plasma membrane"/>
    <property type="evidence" value="ECO:0007669"/>
    <property type="project" value="TreeGrafter"/>
</dbReference>
<dbReference type="Proteomes" id="UP000214365">
    <property type="component" value="Unassembled WGS sequence"/>
</dbReference>
<dbReference type="PANTHER" id="PTHR11566">
    <property type="entry name" value="DYNAMIN"/>
    <property type="match status" value="1"/>
</dbReference>
<dbReference type="InterPro" id="IPR027417">
    <property type="entry name" value="P-loop_NTPase"/>
</dbReference>
<feature type="compositionally biased region" description="Polar residues" evidence="3">
    <location>
        <begin position="536"/>
        <end position="545"/>
    </location>
</feature>